<keyword evidence="2" id="KW-1185">Reference proteome</keyword>
<name>A0AA38GNM8_TAXCH</name>
<dbReference type="Proteomes" id="UP000824469">
    <property type="component" value="Unassembled WGS sequence"/>
</dbReference>
<organism evidence="1 2">
    <name type="scientific">Taxus chinensis</name>
    <name type="common">Chinese yew</name>
    <name type="synonym">Taxus wallichiana var. chinensis</name>
    <dbReference type="NCBI Taxonomy" id="29808"/>
    <lineage>
        <taxon>Eukaryota</taxon>
        <taxon>Viridiplantae</taxon>
        <taxon>Streptophyta</taxon>
        <taxon>Embryophyta</taxon>
        <taxon>Tracheophyta</taxon>
        <taxon>Spermatophyta</taxon>
        <taxon>Pinopsida</taxon>
        <taxon>Pinidae</taxon>
        <taxon>Conifers II</taxon>
        <taxon>Cupressales</taxon>
        <taxon>Taxaceae</taxon>
        <taxon>Taxus</taxon>
    </lineage>
</organism>
<comment type="caution">
    <text evidence="1">The sequence shown here is derived from an EMBL/GenBank/DDBJ whole genome shotgun (WGS) entry which is preliminary data.</text>
</comment>
<evidence type="ECO:0000313" key="1">
    <source>
        <dbReference type="EMBL" id="KAH9326036.1"/>
    </source>
</evidence>
<sequence length="114" mass="12978">MGVENAGLCARKGILIRIDTDLSKSHIRLYATDMSKYTGQCQQLHVYARQLEWMKHGTDRREQETTPTFYQWQILQMTAEGPHLATQVLGKAHTDLTKISLTEAEEGSIPFNMP</sequence>
<protein>
    <submittedName>
        <fullName evidence="1">Uncharacterized protein</fullName>
    </submittedName>
</protein>
<proteinExistence type="predicted"/>
<dbReference type="EMBL" id="JAHRHJ020000002">
    <property type="protein sequence ID" value="KAH9326036.1"/>
    <property type="molecule type" value="Genomic_DNA"/>
</dbReference>
<gene>
    <name evidence="1" type="ORF">KI387_006214</name>
</gene>
<reference evidence="1 2" key="1">
    <citation type="journal article" date="2021" name="Nat. Plants">
        <title>The Taxus genome provides insights into paclitaxel biosynthesis.</title>
        <authorList>
            <person name="Xiong X."/>
            <person name="Gou J."/>
            <person name="Liao Q."/>
            <person name="Li Y."/>
            <person name="Zhou Q."/>
            <person name="Bi G."/>
            <person name="Li C."/>
            <person name="Du R."/>
            <person name="Wang X."/>
            <person name="Sun T."/>
            <person name="Guo L."/>
            <person name="Liang H."/>
            <person name="Lu P."/>
            <person name="Wu Y."/>
            <person name="Zhang Z."/>
            <person name="Ro D.K."/>
            <person name="Shang Y."/>
            <person name="Huang S."/>
            <person name="Yan J."/>
        </authorList>
    </citation>
    <scope>NUCLEOTIDE SEQUENCE [LARGE SCALE GENOMIC DNA]</scope>
    <source>
        <strain evidence="1">Ta-2019</strain>
    </source>
</reference>
<accession>A0AA38GNM8</accession>
<dbReference type="AlphaFoldDB" id="A0AA38GNM8"/>
<feature type="non-terminal residue" evidence="1">
    <location>
        <position position="114"/>
    </location>
</feature>
<evidence type="ECO:0000313" key="2">
    <source>
        <dbReference type="Proteomes" id="UP000824469"/>
    </source>
</evidence>